<dbReference type="InterPro" id="IPR027417">
    <property type="entry name" value="P-loop_NTPase"/>
</dbReference>
<dbReference type="AlphaFoldDB" id="A0A1J5SPQ0"/>
<dbReference type="InterPro" id="IPR001482">
    <property type="entry name" value="T2SS/T4SS_dom"/>
</dbReference>
<dbReference type="PANTHER" id="PTHR30486:SF6">
    <property type="entry name" value="TYPE IV PILUS RETRACTATION ATPASE PILT"/>
    <property type="match status" value="1"/>
</dbReference>
<dbReference type="EMBL" id="MLJW01000046">
    <property type="protein sequence ID" value="OIR06029.1"/>
    <property type="molecule type" value="Genomic_DNA"/>
</dbReference>
<proteinExistence type="inferred from homology"/>
<reference evidence="3" key="1">
    <citation type="submission" date="2016-10" db="EMBL/GenBank/DDBJ databases">
        <title>Sequence of Gallionella enrichment culture.</title>
        <authorList>
            <person name="Poehlein A."/>
            <person name="Muehling M."/>
            <person name="Daniel R."/>
        </authorList>
    </citation>
    <scope>NUCLEOTIDE SEQUENCE</scope>
</reference>
<accession>A0A1J5SPQ0</accession>
<gene>
    <name evidence="3" type="primary">pilT_14</name>
    <name evidence="3" type="ORF">GALL_118260</name>
</gene>
<sequence>MTDVKELPVLPLSVLPGFGKLDLDAILWAAYRLSASDVNIQSEDFIYFMLSGVQTRATNRTLQQFEVEFIVTTLYGSNATAMLSQGKPIDMRYEIRPVRGERIGFRINMLPARIDGNDAGIANTFRVLPKNPPHIDDLKVPCEIVENALPRNGLVVVAGVTSSGKSTLIASLIRMAIENKADPRKIATYESPIEFIFDGIPTLAPKISQTEIGGNAGGLRNWHEATETAMRRALSIVLIGECRDGQTIDGCISMALTGHCTLTTVHANRVGVAFRRMVAMAAKDGGGNESVAERLLGSLHMIVVQTLCPKIGGGRIALREWLVITRTLQDQVFAMSFADISAALQEEVNKNGTSLGHSALKAYKDGLITLQNACAYSGMSEKELEKLELNDSVFNAFIFESQTDRRKISCH</sequence>
<evidence type="ECO:0000313" key="3">
    <source>
        <dbReference type="EMBL" id="OIR06029.1"/>
    </source>
</evidence>
<dbReference type="InterPro" id="IPR050921">
    <property type="entry name" value="T4SS_GSP_E_ATPase"/>
</dbReference>
<comment type="caution">
    <text evidence="3">The sequence shown here is derived from an EMBL/GenBank/DDBJ whole genome shotgun (WGS) entry which is preliminary data.</text>
</comment>
<protein>
    <submittedName>
        <fullName evidence="3">Twitching mobility protein</fullName>
    </submittedName>
</protein>
<dbReference type="PANTHER" id="PTHR30486">
    <property type="entry name" value="TWITCHING MOTILITY PROTEIN PILT"/>
    <property type="match status" value="1"/>
</dbReference>
<name>A0A1J5SPQ0_9ZZZZ</name>
<dbReference type="Pfam" id="PF00437">
    <property type="entry name" value="T2SSE"/>
    <property type="match status" value="1"/>
</dbReference>
<comment type="similarity">
    <text evidence="1">Belongs to the GSP E family.</text>
</comment>
<dbReference type="SUPFAM" id="SSF52540">
    <property type="entry name" value="P-loop containing nucleoside triphosphate hydrolases"/>
    <property type="match status" value="1"/>
</dbReference>
<dbReference type="Gene3D" id="3.40.50.300">
    <property type="entry name" value="P-loop containing nucleotide triphosphate hydrolases"/>
    <property type="match status" value="1"/>
</dbReference>
<evidence type="ECO:0000259" key="2">
    <source>
        <dbReference type="Pfam" id="PF00437"/>
    </source>
</evidence>
<evidence type="ECO:0000256" key="1">
    <source>
        <dbReference type="ARBA" id="ARBA00006611"/>
    </source>
</evidence>
<organism evidence="3">
    <name type="scientific">mine drainage metagenome</name>
    <dbReference type="NCBI Taxonomy" id="410659"/>
    <lineage>
        <taxon>unclassified sequences</taxon>
        <taxon>metagenomes</taxon>
        <taxon>ecological metagenomes</taxon>
    </lineage>
</organism>
<dbReference type="GO" id="GO:0016887">
    <property type="term" value="F:ATP hydrolysis activity"/>
    <property type="evidence" value="ECO:0007669"/>
    <property type="project" value="InterPro"/>
</dbReference>
<feature type="domain" description="Bacterial type II secretion system protein E" evidence="2">
    <location>
        <begin position="23"/>
        <end position="310"/>
    </location>
</feature>
<dbReference type="Gene3D" id="3.30.450.90">
    <property type="match status" value="1"/>
</dbReference>